<keyword evidence="4" id="KW-0687">Ribonucleoprotein</keyword>
<organism evidence="4 5">
    <name type="scientific">Flavobacterium aciduliphilum</name>
    <dbReference type="NCBI Taxonomy" id="1101402"/>
    <lineage>
        <taxon>Bacteria</taxon>
        <taxon>Pseudomonadati</taxon>
        <taxon>Bacteroidota</taxon>
        <taxon>Flavobacteriia</taxon>
        <taxon>Flavobacteriales</taxon>
        <taxon>Flavobacteriaceae</taxon>
        <taxon>Flavobacterium</taxon>
    </lineage>
</organism>
<sequence>MVLVEATAQQFPIIRELAYKIWPHTYGATHSQESLDYMLGTFYALSALEQQKEQGHVFILAQKADTFIGFVSYELHAEGSLATKIHKLYVLPEVQGTGVGKALVAYVIHQAKVHHDTTLYLNVNKQNSAISFYKKNGFEIIKDIVIDIGAGFIMDDYVMELIL</sequence>
<dbReference type="CDD" id="cd04301">
    <property type="entry name" value="NAT_SF"/>
    <property type="match status" value="1"/>
</dbReference>
<dbReference type="InterPro" id="IPR016181">
    <property type="entry name" value="Acyl_CoA_acyltransferase"/>
</dbReference>
<dbReference type="PANTHER" id="PTHR43800:SF1">
    <property type="entry name" value="PEPTIDYL-LYSINE N-ACETYLTRANSFERASE YJAB"/>
    <property type="match status" value="1"/>
</dbReference>
<dbReference type="RefSeq" id="WP_112112026.1">
    <property type="nucleotide sequence ID" value="NZ_QLSZ01000001.1"/>
</dbReference>
<keyword evidence="2" id="KW-0012">Acyltransferase</keyword>
<keyword evidence="5" id="KW-1185">Reference proteome</keyword>
<evidence type="ECO:0000256" key="2">
    <source>
        <dbReference type="ARBA" id="ARBA00023315"/>
    </source>
</evidence>
<accession>A0A328Z055</accession>
<dbReference type="OrthoDB" id="9800604at2"/>
<keyword evidence="4" id="KW-0689">Ribosomal protein</keyword>
<evidence type="ECO:0000256" key="1">
    <source>
        <dbReference type="ARBA" id="ARBA00022679"/>
    </source>
</evidence>
<evidence type="ECO:0000313" key="5">
    <source>
        <dbReference type="Proteomes" id="UP000248840"/>
    </source>
</evidence>
<gene>
    <name evidence="4" type="ORF">CLV55_101366</name>
</gene>
<dbReference type="PROSITE" id="PS51186">
    <property type="entry name" value="GNAT"/>
    <property type="match status" value="1"/>
</dbReference>
<dbReference type="PANTHER" id="PTHR43800">
    <property type="entry name" value="PEPTIDYL-LYSINE N-ACETYLTRANSFERASE YJAB"/>
    <property type="match status" value="1"/>
</dbReference>
<keyword evidence="1" id="KW-0808">Transferase</keyword>
<dbReference type="GO" id="GO:0005840">
    <property type="term" value="C:ribosome"/>
    <property type="evidence" value="ECO:0007669"/>
    <property type="project" value="UniProtKB-KW"/>
</dbReference>
<feature type="domain" description="N-acetyltransferase" evidence="3">
    <location>
        <begin position="1"/>
        <end position="163"/>
    </location>
</feature>
<comment type="caution">
    <text evidence="4">The sequence shown here is derived from an EMBL/GenBank/DDBJ whole genome shotgun (WGS) entry which is preliminary data.</text>
</comment>
<dbReference type="Gene3D" id="3.40.630.30">
    <property type="match status" value="1"/>
</dbReference>
<name>A0A328Z055_9FLAO</name>
<dbReference type="InterPro" id="IPR000182">
    <property type="entry name" value="GNAT_dom"/>
</dbReference>
<protein>
    <submittedName>
        <fullName evidence="4">Ribosomal protein S18 acetylase RimI-like enzyme</fullName>
    </submittedName>
</protein>
<reference evidence="4 5" key="1">
    <citation type="submission" date="2018-06" db="EMBL/GenBank/DDBJ databases">
        <title>Genomic Encyclopedia of Archaeal and Bacterial Type Strains, Phase II (KMG-II): from individual species to whole genera.</title>
        <authorList>
            <person name="Goeker M."/>
        </authorList>
    </citation>
    <scope>NUCLEOTIDE SEQUENCE [LARGE SCALE GENOMIC DNA]</scope>
    <source>
        <strain evidence="4 5">DSM 25663</strain>
    </source>
</reference>
<dbReference type="AlphaFoldDB" id="A0A328Z055"/>
<proteinExistence type="predicted"/>
<evidence type="ECO:0000313" key="4">
    <source>
        <dbReference type="EMBL" id="RAR75666.1"/>
    </source>
</evidence>
<dbReference type="Proteomes" id="UP000248840">
    <property type="component" value="Unassembled WGS sequence"/>
</dbReference>
<dbReference type="GO" id="GO:0016747">
    <property type="term" value="F:acyltransferase activity, transferring groups other than amino-acyl groups"/>
    <property type="evidence" value="ECO:0007669"/>
    <property type="project" value="InterPro"/>
</dbReference>
<evidence type="ECO:0000259" key="3">
    <source>
        <dbReference type="PROSITE" id="PS51186"/>
    </source>
</evidence>
<dbReference type="EMBL" id="QLSZ01000001">
    <property type="protein sequence ID" value="RAR75666.1"/>
    <property type="molecule type" value="Genomic_DNA"/>
</dbReference>
<dbReference type="Pfam" id="PF13673">
    <property type="entry name" value="Acetyltransf_10"/>
    <property type="match status" value="1"/>
</dbReference>
<dbReference type="SUPFAM" id="SSF55729">
    <property type="entry name" value="Acyl-CoA N-acyltransferases (Nat)"/>
    <property type="match status" value="1"/>
</dbReference>